<organism evidence="1 2">
    <name type="scientific">Flavobacterium branchiophilum</name>
    <dbReference type="NCBI Taxonomy" id="55197"/>
    <lineage>
        <taxon>Bacteria</taxon>
        <taxon>Pseudomonadati</taxon>
        <taxon>Bacteroidota</taxon>
        <taxon>Flavobacteriia</taxon>
        <taxon>Flavobacteriales</taxon>
        <taxon>Flavobacteriaceae</taxon>
        <taxon>Flavobacterium</taxon>
    </lineage>
</organism>
<dbReference type="EMBL" id="PCMW01000015">
    <property type="protein sequence ID" value="PDS26411.1"/>
    <property type="molecule type" value="Genomic_DNA"/>
</dbReference>
<dbReference type="AlphaFoldDB" id="A0A2H3L141"/>
<proteinExistence type="predicted"/>
<gene>
    <name evidence="1" type="ORF">B0A77_02440</name>
</gene>
<dbReference type="OrthoDB" id="1411058at2"/>
<comment type="caution">
    <text evidence="1">The sequence shown here is derived from an EMBL/GenBank/DDBJ whole genome shotgun (WGS) entry which is preliminary data.</text>
</comment>
<protein>
    <recommendedName>
        <fullName evidence="3">Type VI secretion system (T6SS) VasB/ImpH family protein</fullName>
    </recommendedName>
</protein>
<name>A0A2H3L141_9FLAO</name>
<accession>A0A2H3L141</accession>
<dbReference type="Proteomes" id="UP000220828">
    <property type="component" value="Unassembled WGS sequence"/>
</dbReference>
<evidence type="ECO:0008006" key="3">
    <source>
        <dbReference type="Google" id="ProtNLM"/>
    </source>
</evidence>
<sequence length="301" mass="34892">MNLDTTQLKKQVNSNLRAEILFYELQQILKTNNHVFVKFVGVSKRNQSKDIVDISTILFQDETGFTNEAVVLHLTKNSIYHNLPELLFHPLSISNATMSNKEIVNEVKKNKQIEESTLDFFMPLDNELFKLNTKLLNRSLHLFNDNNALFFNILDELLAVDYELSSRQKQNLFLFLCEGDKRKENLPELEQLLSLLLENPVKMKYKKHTINQSPYLDLGNAVLGFDLGLCGAFQSEIDDLEVTLFFDGSIDYDILTKKIDLTKKIIEFFVISCRKIHILFFNNYQLGIKLNENYLGINTII</sequence>
<evidence type="ECO:0000313" key="2">
    <source>
        <dbReference type="Proteomes" id="UP000220828"/>
    </source>
</evidence>
<reference evidence="1 2" key="1">
    <citation type="submission" date="2017-09" db="EMBL/GenBank/DDBJ databases">
        <title>Whole genomes of Flavobacteriaceae.</title>
        <authorList>
            <person name="Stine C."/>
            <person name="Li C."/>
            <person name="Tadesse D."/>
        </authorList>
    </citation>
    <scope>NUCLEOTIDE SEQUENCE [LARGE SCALE GENOMIC DNA]</scope>
    <source>
        <strain evidence="1 2">ATCC 35036</strain>
    </source>
</reference>
<evidence type="ECO:0000313" key="1">
    <source>
        <dbReference type="EMBL" id="PDS26411.1"/>
    </source>
</evidence>